<keyword evidence="3" id="KW-1185">Reference proteome</keyword>
<organism evidence="2 3">
    <name type="scientific">Actinocorallia longicatena</name>
    <dbReference type="NCBI Taxonomy" id="111803"/>
    <lineage>
        <taxon>Bacteria</taxon>
        <taxon>Bacillati</taxon>
        <taxon>Actinomycetota</taxon>
        <taxon>Actinomycetes</taxon>
        <taxon>Streptosporangiales</taxon>
        <taxon>Thermomonosporaceae</taxon>
        <taxon>Actinocorallia</taxon>
    </lineage>
</organism>
<evidence type="ECO:0000313" key="3">
    <source>
        <dbReference type="Proteomes" id="UP001501237"/>
    </source>
</evidence>
<feature type="coiled-coil region" evidence="1">
    <location>
        <begin position="408"/>
        <end position="484"/>
    </location>
</feature>
<keyword evidence="1" id="KW-0175">Coiled coil</keyword>
<dbReference type="EMBL" id="BAAAUV010000006">
    <property type="protein sequence ID" value="GAA3211402.1"/>
    <property type="molecule type" value="Genomic_DNA"/>
</dbReference>
<comment type="caution">
    <text evidence="2">The sequence shown here is derived from an EMBL/GenBank/DDBJ whole genome shotgun (WGS) entry which is preliminary data.</text>
</comment>
<protein>
    <submittedName>
        <fullName evidence="2">Uncharacterized protein</fullName>
    </submittedName>
</protein>
<dbReference type="RefSeq" id="WP_344828223.1">
    <property type="nucleotide sequence ID" value="NZ_BAAAUV010000006.1"/>
</dbReference>
<gene>
    <name evidence="2" type="ORF">GCM10010468_30080</name>
</gene>
<proteinExistence type="predicted"/>
<dbReference type="Proteomes" id="UP001501237">
    <property type="component" value="Unassembled WGS sequence"/>
</dbReference>
<evidence type="ECO:0000256" key="1">
    <source>
        <dbReference type="SAM" id="Coils"/>
    </source>
</evidence>
<sequence>MPTTRLYQAVLRDPGPTLAKRLRRSVSTWLTGLGFPEIPISPHVESAAEGPGGVPLRASLNARNGCGRFVLEDGSLRTRVTYAQSVEHQTGWVVITVEQYAGEPIEAYAPGFVPGYLATERVTDGGVQVTGAAEEHDEDGVVYLVGELAEHRRRVPIVVVAADSKNGPAARSNAEHLAARVAGVAQVVWLSDLRAQDRFNESVGGDCAVYGGGIRTYLTGLKPGAETYPDRHRVMGGRMLRDDGVRALDRAAGYVIGETAPLKLPDELREAHRLVGRIVQGEERPEALAAAARPRPVRSAHVDQDLYLKMMAMAERRTQVPEPRQADPLPPEPEMPVMRITMPEPPPVPVLPAIDLDELAKSVADRVADRLAGLAETVAGTVVAGVHGELESTLDLISGDPQELSRQMSTMTSHIASLSRALEEAREDRRRAVYRREEAESETERLEDEVERLRAAHVALERDLAEATTRERRLAEQVRQLATEAARSAAPAEVVAEEPFAPRNLVDALHHAAESLEHVRIGDTMHEAGLLDLGHPELCKVWAGKTWDALLALDDYARARSAGEFHGGFRDWCLSASGGRRVISTALLAMKESDSVAGRDKFAQPRTFPVPVEVDPAGRLFMPAHIKLRKTGTPAPRIHFHDDAGGPTGRIWIGYVGDHLPNTRTN</sequence>
<evidence type="ECO:0000313" key="2">
    <source>
        <dbReference type="EMBL" id="GAA3211402.1"/>
    </source>
</evidence>
<accession>A0ABP6QBY1</accession>
<reference evidence="3" key="1">
    <citation type="journal article" date="2019" name="Int. J. Syst. Evol. Microbiol.">
        <title>The Global Catalogue of Microorganisms (GCM) 10K type strain sequencing project: providing services to taxonomists for standard genome sequencing and annotation.</title>
        <authorList>
            <consortium name="The Broad Institute Genomics Platform"/>
            <consortium name="The Broad Institute Genome Sequencing Center for Infectious Disease"/>
            <person name="Wu L."/>
            <person name="Ma J."/>
        </authorList>
    </citation>
    <scope>NUCLEOTIDE SEQUENCE [LARGE SCALE GENOMIC DNA]</scope>
    <source>
        <strain evidence="3">JCM 9377</strain>
    </source>
</reference>
<name>A0ABP6QBY1_9ACTN</name>